<evidence type="ECO:0000313" key="20">
    <source>
        <dbReference type="Proteomes" id="UP000319865"/>
    </source>
</evidence>
<dbReference type="Proteomes" id="UP000319865">
    <property type="component" value="Unassembled WGS sequence"/>
</dbReference>
<dbReference type="AlphaFoldDB" id="A0A543PJ69"/>
<feature type="domain" description="GAF" evidence="16">
    <location>
        <begin position="159"/>
        <end position="319"/>
    </location>
</feature>
<dbReference type="SMART" id="SM00065">
    <property type="entry name" value="GAF"/>
    <property type="match status" value="1"/>
</dbReference>
<dbReference type="Pfam" id="PF01590">
    <property type="entry name" value="GAF"/>
    <property type="match status" value="1"/>
</dbReference>
<dbReference type="SUPFAM" id="SSF55785">
    <property type="entry name" value="PYP-like sensor domain (PAS domain)"/>
    <property type="match status" value="1"/>
</dbReference>
<dbReference type="PANTHER" id="PTHR43156:SF2">
    <property type="entry name" value="STAGE II SPORULATION PROTEIN E"/>
    <property type="match status" value="1"/>
</dbReference>
<keyword evidence="5" id="KW-0547">Nucleotide-binding</keyword>
<keyword evidence="6" id="KW-0418">Kinase</keyword>
<feature type="domain" description="PAS" evidence="17">
    <location>
        <begin position="13"/>
        <end position="79"/>
    </location>
</feature>
<name>A0A543PJ69_9ACTN</name>
<evidence type="ECO:0000256" key="11">
    <source>
        <dbReference type="ARBA" id="ARBA00023211"/>
    </source>
</evidence>
<dbReference type="InterPro" id="IPR001932">
    <property type="entry name" value="PPM-type_phosphatase-like_dom"/>
</dbReference>
<keyword evidence="20" id="KW-1185">Reference proteome</keyword>
<evidence type="ECO:0000256" key="8">
    <source>
        <dbReference type="ARBA" id="ARBA00022840"/>
    </source>
</evidence>
<evidence type="ECO:0000256" key="5">
    <source>
        <dbReference type="ARBA" id="ARBA00022741"/>
    </source>
</evidence>
<evidence type="ECO:0000256" key="1">
    <source>
        <dbReference type="ARBA" id="ARBA00013081"/>
    </source>
</evidence>
<dbReference type="Pfam" id="PF07228">
    <property type="entry name" value="SpoIIE"/>
    <property type="match status" value="1"/>
</dbReference>
<proteinExistence type="predicted"/>
<gene>
    <name evidence="19" type="ORF">FHU33_3595</name>
</gene>
<evidence type="ECO:0000259" key="17">
    <source>
        <dbReference type="SMART" id="SM00091"/>
    </source>
</evidence>
<organism evidence="19 20">
    <name type="scientific">Blastococcus colisei</name>
    <dbReference type="NCBI Taxonomy" id="1564162"/>
    <lineage>
        <taxon>Bacteria</taxon>
        <taxon>Bacillati</taxon>
        <taxon>Actinomycetota</taxon>
        <taxon>Actinomycetes</taxon>
        <taxon>Geodermatophilales</taxon>
        <taxon>Geodermatophilaceae</taxon>
        <taxon>Blastococcus</taxon>
    </lineage>
</organism>
<dbReference type="Pfam" id="PF08448">
    <property type="entry name" value="PAS_4"/>
    <property type="match status" value="1"/>
</dbReference>
<dbReference type="OrthoDB" id="118142at2"/>
<dbReference type="InterPro" id="IPR052016">
    <property type="entry name" value="Bact_Sigma-Reg"/>
</dbReference>
<dbReference type="InterPro" id="IPR000014">
    <property type="entry name" value="PAS"/>
</dbReference>
<evidence type="ECO:0000259" key="18">
    <source>
        <dbReference type="SMART" id="SM00331"/>
    </source>
</evidence>
<dbReference type="InterPro" id="IPR013656">
    <property type="entry name" value="PAS_4"/>
</dbReference>
<evidence type="ECO:0000256" key="2">
    <source>
        <dbReference type="ARBA" id="ARBA00022553"/>
    </source>
</evidence>
<dbReference type="FunFam" id="3.60.40.10:FF:000005">
    <property type="entry name" value="Serine/threonine protein phosphatase"/>
    <property type="match status" value="1"/>
</dbReference>
<keyword evidence="8" id="KW-0067">ATP-binding</keyword>
<evidence type="ECO:0000256" key="13">
    <source>
        <dbReference type="ARBA" id="ARBA00056274"/>
    </source>
</evidence>
<dbReference type="EMBL" id="VFQE01000001">
    <property type="protein sequence ID" value="TQN44109.1"/>
    <property type="molecule type" value="Genomic_DNA"/>
</dbReference>
<comment type="caution">
    <text evidence="19">The sequence shown here is derived from an EMBL/GenBank/DDBJ whole genome shotgun (WGS) entry which is preliminary data.</text>
</comment>
<evidence type="ECO:0000256" key="10">
    <source>
        <dbReference type="ARBA" id="ARBA00022912"/>
    </source>
</evidence>
<evidence type="ECO:0000256" key="6">
    <source>
        <dbReference type="ARBA" id="ARBA00022777"/>
    </source>
</evidence>
<dbReference type="SUPFAM" id="SSF55781">
    <property type="entry name" value="GAF domain-like"/>
    <property type="match status" value="1"/>
</dbReference>
<evidence type="ECO:0000259" key="16">
    <source>
        <dbReference type="SMART" id="SM00065"/>
    </source>
</evidence>
<dbReference type="RefSeq" id="WP_142026521.1">
    <property type="nucleotide sequence ID" value="NZ_VFQE01000001.1"/>
</dbReference>
<evidence type="ECO:0000256" key="12">
    <source>
        <dbReference type="ARBA" id="ARBA00047761"/>
    </source>
</evidence>
<keyword evidence="7" id="KW-0378">Hydrolase</keyword>
<dbReference type="InterPro" id="IPR036457">
    <property type="entry name" value="PPM-type-like_dom_sf"/>
</dbReference>
<keyword evidence="10" id="KW-0904">Protein phosphatase</keyword>
<dbReference type="SMART" id="SM00331">
    <property type="entry name" value="PP2C_SIG"/>
    <property type="match status" value="1"/>
</dbReference>
<evidence type="ECO:0000256" key="7">
    <source>
        <dbReference type="ARBA" id="ARBA00022801"/>
    </source>
</evidence>
<evidence type="ECO:0000256" key="15">
    <source>
        <dbReference type="ARBA" id="ARBA00081350"/>
    </source>
</evidence>
<dbReference type="GO" id="GO:0016301">
    <property type="term" value="F:kinase activity"/>
    <property type="evidence" value="ECO:0007669"/>
    <property type="project" value="UniProtKB-KW"/>
</dbReference>
<feature type="domain" description="PPM-type phosphatase" evidence="18">
    <location>
        <begin position="336"/>
        <end position="558"/>
    </location>
</feature>
<sequence length="577" mass="62912">MTDAASSALLPPELLGAALDALPEGIAIFDVDWTIVYVNPVGAGLLARGRDQLVDRNIWIALPELGGSIFHSFLLHARSIGEQLTWQGYYAPTGRFLSATAVRIGDRLQVSFREVPAPLEEHPLATHRGERPVEGPGGVDLERLRFLAEIRESMIGTLDTGESVARLVDLLVPRLCDWTIVTVIGEDGRPSEVGRGHRDPGRLADLDTYLTGRVRGTGDDSPLAAALFSGEPVQMDVIDPSLVEASLATEEVREAWRRLDAGSFTMVPLRARGETFGAIGLINTSQRPPHSEMEIATAMEVARRASLPLDNARLYEQQSKVAETLQRSLLTPPPQPDHLEIAVRYQPAASNMHVGGDWYDAFQQPDGATLLVIGDVIGHNVEAAAAMGQVRSILRGIAYDRQEGPASILTRVDEVLTGLRIGTLATALIARLEQPTERAQDGLRTLRWSSAGHLPPLVLHPDGRVAVLDTRPEILLGAESRNRRTDHEARLRPGDTLLFYTDGLVEHGRSLIDEGIARLVRVTAEAAHLTVDELCDQLLERIVRHRSDDDIAIVVVRCHPHDASGPSSHDQPVDAKD</sequence>
<dbReference type="GO" id="GO:0046872">
    <property type="term" value="F:metal ion binding"/>
    <property type="evidence" value="ECO:0007669"/>
    <property type="project" value="UniProtKB-KW"/>
</dbReference>
<dbReference type="EC" id="3.1.3.16" evidence="1"/>
<dbReference type="Gene3D" id="3.30.450.40">
    <property type="match status" value="1"/>
</dbReference>
<evidence type="ECO:0000313" key="19">
    <source>
        <dbReference type="EMBL" id="TQN44109.1"/>
    </source>
</evidence>
<dbReference type="PANTHER" id="PTHR43156">
    <property type="entry name" value="STAGE II SPORULATION PROTEIN E-RELATED"/>
    <property type="match status" value="1"/>
</dbReference>
<dbReference type="SUPFAM" id="SSF81606">
    <property type="entry name" value="PP2C-like"/>
    <property type="match status" value="1"/>
</dbReference>
<protein>
    <recommendedName>
        <fullName evidence="1">protein-serine/threonine phosphatase</fullName>
        <ecNumber evidence="1">3.1.3.16</ecNumber>
    </recommendedName>
    <alternativeName>
        <fullName evidence="15">Protein-serine/threonine phosphatase</fullName>
    </alternativeName>
    <alternativeName>
        <fullName evidence="14">Serine/threonine-protein kinase</fullName>
    </alternativeName>
</protein>
<comment type="catalytic activity">
    <reaction evidence="12">
        <text>O-phospho-L-seryl-[protein] + H2O = L-seryl-[protein] + phosphate</text>
        <dbReference type="Rhea" id="RHEA:20629"/>
        <dbReference type="Rhea" id="RHEA-COMP:9863"/>
        <dbReference type="Rhea" id="RHEA-COMP:11604"/>
        <dbReference type="ChEBI" id="CHEBI:15377"/>
        <dbReference type="ChEBI" id="CHEBI:29999"/>
        <dbReference type="ChEBI" id="CHEBI:43474"/>
        <dbReference type="ChEBI" id="CHEBI:83421"/>
        <dbReference type="EC" id="3.1.3.16"/>
    </reaction>
</comment>
<dbReference type="GO" id="GO:0005524">
    <property type="term" value="F:ATP binding"/>
    <property type="evidence" value="ECO:0007669"/>
    <property type="project" value="UniProtKB-KW"/>
</dbReference>
<dbReference type="Gene3D" id="3.30.450.20">
    <property type="entry name" value="PAS domain"/>
    <property type="match status" value="1"/>
</dbReference>
<dbReference type="InterPro" id="IPR003018">
    <property type="entry name" value="GAF"/>
</dbReference>
<reference evidence="19 20" key="1">
    <citation type="submission" date="2019-06" db="EMBL/GenBank/DDBJ databases">
        <title>Sequencing the genomes of 1000 actinobacteria strains.</title>
        <authorList>
            <person name="Klenk H.-P."/>
        </authorList>
    </citation>
    <scope>NUCLEOTIDE SEQUENCE [LARGE SCALE GENOMIC DNA]</scope>
    <source>
        <strain evidence="19 20">DSM 46837</strain>
    </source>
</reference>
<evidence type="ECO:0000256" key="3">
    <source>
        <dbReference type="ARBA" id="ARBA00022679"/>
    </source>
</evidence>
<evidence type="ECO:0000256" key="4">
    <source>
        <dbReference type="ARBA" id="ARBA00022723"/>
    </source>
</evidence>
<keyword evidence="11" id="KW-0464">Manganese</keyword>
<dbReference type="GO" id="GO:0004722">
    <property type="term" value="F:protein serine/threonine phosphatase activity"/>
    <property type="evidence" value="ECO:0007669"/>
    <property type="project" value="UniProtKB-EC"/>
</dbReference>
<dbReference type="InterPro" id="IPR035965">
    <property type="entry name" value="PAS-like_dom_sf"/>
</dbReference>
<accession>A0A543PJ69</accession>
<keyword evidence="3" id="KW-0808">Transferase</keyword>
<dbReference type="SMART" id="SM00091">
    <property type="entry name" value="PAS"/>
    <property type="match status" value="1"/>
</dbReference>
<comment type="function">
    <text evidence="13">Primarily acts as an independent SigF regulator that is sensitive to the osmosensory signal, mediating the cross talk of PknD with the SigF regulon. Possesses both phosphatase and kinase activities. The kinase domain functions as a classic anti-sigma factor-like kinase to phosphorylate the anti-anti-sigma factor domain at the canonical regulatory site, and the phosphatase domain antagonizes this activity.</text>
</comment>
<evidence type="ECO:0000256" key="14">
    <source>
        <dbReference type="ARBA" id="ARBA00075117"/>
    </source>
</evidence>
<dbReference type="InterPro" id="IPR029016">
    <property type="entry name" value="GAF-like_dom_sf"/>
</dbReference>
<keyword evidence="9" id="KW-0460">Magnesium</keyword>
<dbReference type="Gene3D" id="3.60.40.10">
    <property type="entry name" value="PPM-type phosphatase domain"/>
    <property type="match status" value="1"/>
</dbReference>
<keyword evidence="2" id="KW-0597">Phosphoprotein</keyword>
<keyword evidence="4" id="KW-0479">Metal-binding</keyword>
<evidence type="ECO:0000256" key="9">
    <source>
        <dbReference type="ARBA" id="ARBA00022842"/>
    </source>
</evidence>